<keyword evidence="1" id="KW-0560">Oxidoreductase</keyword>
<organism evidence="1 2">
    <name type="scientific">Salvia divinorum</name>
    <name type="common">Maria pastora</name>
    <name type="synonym">Diviner's sage</name>
    <dbReference type="NCBI Taxonomy" id="28513"/>
    <lineage>
        <taxon>Eukaryota</taxon>
        <taxon>Viridiplantae</taxon>
        <taxon>Streptophyta</taxon>
        <taxon>Embryophyta</taxon>
        <taxon>Tracheophyta</taxon>
        <taxon>Spermatophyta</taxon>
        <taxon>Magnoliopsida</taxon>
        <taxon>eudicotyledons</taxon>
        <taxon>Gunneridae</taxon>
        <taxon>Pentapetalae</taxon>
        <taxon>asterids</taxon>
        <taxon>lamiids</taxon>
        <taxon>Lamiales</taxon>
        <taxon>Lamiaceae</taxon>
        <taxon>Nepetoideae</taxon>
        <taxon>Mentheae</taxon>
        <taxon>Salviinae</taxon>
        <taxon>Salvia</taxon>
        <taxon>Salvia subgen. Calosphace</taxon>
    </lineage>
</organism>
<dbReference type="AlphaFoldDB" id="A0ABD1GHT1"/>
<dbReference type="EC" id="1.11.1.7" evidence="1"/>
<sequence length="76" mass="8791">MRRLVISFPFVYSETDVSRLFIVNTWLSHPPPSVWLPRLLAKSTTYTENDNLKAICPTTNSTVLDLRSPNTFDNEY</sequence>
<keyword evidence="2" id="KW-1185">Reference proteome</keyword>
<proteinExistence type="predicted"/>
<accession>A0ABD1GHT1</accession>
<reference evidence="1 2" key="1">
    <citation type="submission" date="2024-06" db="EMBL/GenBank/DDBJ databases">
        <title>A chromosome level genome sequence of Diviner's sage (Salvia divinorum).</title>
        <authorList>
            <person name="Ford S.A."/>
            <person name="Ro D.-K."/>
            <person name="Ness R.W."/>
            <person name="Phillips M.A."/>
        </authorList>
    </citation>
    <scope>NUCLEOTIDE SEQUENCE [LARGE SCALE GENOMIC DNA]</scope>
    <source>
        <strain evidence="1">SAF-2024a</strain>
        <tissue evidence="1">Leaf</tissue>
    </source>
</reference>
<comment type="caution">
    <text evidence="1">The sequence shown here is derived from an EMBL/GenBank/DDBJ whole genome shotgun (WGS) entry which is preliminary data.</text>
</comment>
<dbReference type="EMBL" id="JBEAFC010000008">
    <property type="protein sequence ID" value="KAL1543679.1"/>
    <property type="molecule type" value="Genomic_DNA"/>
</dbReference>
<protein>
    <submittedName>
        <fullName evidence="1">Peroxidase</fullName>
        <ecNumber evidence="1">1.11.1.7</ecNumber>
    </submittedName>
</protein>
<name>A0ABD1GHT1_SALDI</name>
<evidence type="ECO:0000313" key="1">
    <source>
        <dbReference type="EMBL" id="KAL1543679.1"/>
    </source>
</evidence>
<dbReference type="GO" id="GO:0140825">
    <property type="term" value="F:lactoperoxidase activity"/>
    <property type="evidence" value="ECO:0007669"/>
    <property type="project" value="UniProtKB-EC"/>
</dbReference>
<gene>
    <name evidence="1" type="ORF">AAHA92_20621</name>
</gene>
<evidence type="ECO:0000313" key="2">
    <source>
        <dbReference type="Proteomes" id="UP001567538"/>
    </source>
</evidence>
<dbReference type="Proteomes" id="UP001567538">
    <property type="component" value="Unassembled WGS sequence"/>
</dbReference>
<keyword evidence="1" id="KW-0575">Peroxidase</keyword>